<gene>
    <name evidence="1" type="ORF">THTE_2335</name>
</gene>
<dbReference type="OrthoDB" id="387818at2"/>
<dbReference type="Proteomes" id="UP000215086">
    <property type="component" value="Chromosome"/>
</dbReference>
<dbReference type="EMBL" id="CP018477">
    <property type="protein sequence ID" value="ASV74937.1"/>
    <property type="molecule type" value="Genomic_DNA"/>
</dbReference>
<accession>A0A286RG57</accession>
<evidence type="ECO:0000313" key="1">
    <source>
        <dbReference type="EMBL" id="ASV74937.1"/>
    </source>
</evidence>
<name>A0A286RG57_9BACT</name>
<protein>
    <submittedName>
        <fullName evidence="1">Uncharacterized protein</fullName>
    </submittedName>
</protein>
<evidence type="ECO:0000313" key="2">
    <source>
        <dbReference type="Proteomes" id="UP000215086"/>
    </source>
</evidence>
<reference evidence="1 2" key="1">
    <citation type="journal article" name="Front. Microbiol.">
        <title>Sugar Metabolism of the First Thermophilic Planctomycete Thermogutta terrifontis: Comparative Genomic and Transcriptomic Approaches.</title>
        <authorList>
            <person name="Elcheninov A.G."/>
            <person name="Menzel P."/>
            <person name="Gudbergsdottir S.R."/>
            <person name="Slesarev A.I."/>
            <person name="Kadnikov V.V."/>
            <person name="Krogh A."/>
            <person name="Bonch-Osmolovskaya E.A."/>
            <person name="Peng X."/>
            <person name="Kublanov I.V."/>
        </authorList>
    </citation>
    <scope>NUCLEOTIDE SEQUENCE [LARGE SCALE GENOMIC DNA]</scope>
    <source>
        <strain evidence="1 2">R1</strain>
    </source>
</reference>
<dbReference type="RefSeq" id="WP_095415125.1">
    <property type="nucleotide sequence ID" value="NZ_CP018477.1"/>
</dbReference>
<organism evidence="1 2">
    <name type="scientific">Thermogutta terrifontis</name>
    <dbReference type="NCBI Taxonomy" id="1331910"/>
    <lineage>
        <taxon>Bacteria</taxon>
        <taxon>Pseudomonadati</taxon>
        <taxon>Planctomycetota</taxon>
        <taxon>Planctomycetia</taxon>
        <taxon>Pirellulales</taxon>
        <taxon>Thermoguttaceae</taxon>
        <taxon>Thermogutta</taxon>
    </lineage>
</organism>
<keyword evidence="2" id="KW-1185">Reference proteome</keyword>
<proteinExistence type="predicted"/>
<sequence length="392" mass="45969">MSELGIFEWIFGGPSQDRRRDRHAEEARRAQYLERVRETTSRYRDRYVETYEDLLAQGLDQYLPQEFAWVEEQLDELDELLETDPLAARDLSFELAPIISRLPARARQARREYEEERRRQEERLAKLRAEATSELGRYLEEAIAQITDPVEQDFVLEDLQALRDEFAQRSVLPEELPAVQHEISERIRLLREKGARQAQEWRDAKARQIESEARRKLLDFYSAELARHPNQVEAQQKRERLENLYKLAEAQGLSLEEFQARLVAETEDAEPAPRGEEARRQVVRAIMESLTRSGFIVDQPRLLRETDEVLIRAKKPAGAEANFSVRLNGTMIYKFDHYEGMKCKDDIDKVLPLLEQIYGIRLSDARVLWRNPDRLSKSARPLDGNQRRESHG</sequence>
<dbReference type="KEGG" id="ttf:THTE_2335"/>
<dbReference type="AlphaFoldDB" id="A0A286RG57"/>